<reference evidence="3" key="2">
    <citation type="submission" date="2024-05" db="EMBL/GenBank/DDBJ databases">
        <authorList>
            <person name="Wolfe A."/>
        </authorList>
    </citation>
    <scope>NUCLEOTIDE SEQUENCE</scope>
    <source>
        <strain evidence="3">UMB1064</strain>
    </source>
</reference>
<dbReference type="Gene3D" id="3.40.50.300">
    <property type="entry name" value="P-loop containing nucleotide triphosphate hydrolases"/>
    <property type="match status" value="1"/>
</dbReference>
<sequence>MDDVRLLAAVRTALAERPGVASHSEVADIIRAETSGVVSDVKVLEILRTIREETVGAGVLDALLRRPGVSDVLVTAPGEVWVDAGNGLERAEISFADEGEVRAYAVRLASRCGRRLDDAQPWADGHIPGGVGGCGVRVHAVLSPPSATGTQISLRVLRPARRGLAELCDVGLFPPEILPVLRGIVAGQLSFIVAGGTGAGKTTLLAAMLSEVNPDQRIVCIEDTPELQPQHPYVVKLVTRAANLEGAGAIGQQELLKQALRMRPDRIVVGEIRGAEVVDLLAALNTGHRGGAGTIHANRIGDVVARFEALGLIGGLSRAGLHAQLVSAVQVVLVVERADVRRLAQIGLLRGNPPEVVEVWTARDGPGPGWETLQKLLVGREQSVE</sequence>
<dbReference type="GO" id="GO:0005874">
    <property type="term" value="C:microtubule"/>
    <property type="evidence" value="ECO:0007669"/>
    <property type="project" value="InterPro"/>
</dbReference>
<comment type="caution">
    <text evidence="3">The sequence shown here is derived from an EMBL/GenBank/DDBJ whole genome shotgun (WGS) entry which is preliminary data.</text>
</comment>
<dbReference type="InterPro" id="IPR022399">
    <property type="entry name" value="TadA-like_ATPase"/>
</dbReference>
<name>A0AAW9SVP0_CORAY</name>
<organism evidence="3 4">
    <name type="scientific">Corynebacterium amycolatum</name>
    <dbReference type="NCBI Taxonomy" id="43765"/>
    <lineage>
        <taxon>Bacteria</taxon>
        <taxon>Bacillati</taxon>
        <taxon>Actinomycetota</taxon>
        <taxon>Actinomycetes</taxon>
        <taxon>Mycobacteriales</taxon>
        <taxon>Corynebacteriaceae</taxon>
        <taxon>Corynebacterium</taxon>
    </lineage>
</organism>
<dbReference type="AlphaFoldDB" id="A0AAW9SVP0"/>
<evidence type="ECO:0000259" key="2">
    <source>
        <dbReference type="Pfam" id="PF00437"/>
    </source>
</evidence>
<comment type="similarity">
    <text evidence="1">Belongs to the GSP E family.</text>
</comment>
<dbReference type="InterPro" id="IPR027417">
    <property type="entry name" value="P-loop_NTPase"/>
</dbReference>
<dbReference type="InterPro" id="IPR017975">
    <property type="entry name" value="Tubulin_CS"/>
</dbReference>
<dbReference type="Pfam" id="PF00437">
    <property type="entry name" value="T2SSE"/>
    <property type="match status" value="1"/>
</dbReference>
<dbReference type="NCBIfam" id="TIGR03819">
    <property type="entry name" value="heli_sec_ATPase"/>
    <property type="match status" value="1"/>
</dbReference>
<protein>
    <submittedName>
        <fullName evidence="3">TadA family conjugal transfer-associated ATPase</fullName>
    </submittedName>
</protein>
<accession>A0AAW9SVP0</accession>
<dbReference type="PROSITE" id="PS00227">
    <property type="entry name" value="TUBULIN"/>
    <property type="match status" value="1"/>
</dbReference>
<dbReference type="CDD" id="cd01130">
    <property type="entry name" value="VirB11-like_ATPase"/>
    <property type="match status" value="1"/>
</dbReference>
<gene>
    <name evidence="3" type="ORF">QP460_006850</name>
</gene>
<dbReference type="PANTHER" id="PTHR30486:SF6">
    <property type="entry name" value="TYPE IV PILUS RETRACTATION ATPASE PILT"/>
    <property type="match status" value="1"/>
</dbReference>
<dbReference type="SUPFAM" id="SSF52540">
    <property type="entry name" value="P-loop containing nucleoside triphosphate hydrolases"/>
    <property type="match status" value="1"/>
</dbReference>
<dbReference type="GO" id="GO:0007017">
    <property type="term" value="P:microtubule-based process"/>
    <property type="evidence" value="ECO:0007669"/>
    <property type="project" value="InterPro"/>
</dbReference>
<proteinExistence type="inferred from homology"/>
<dbReference type="GO" id="GO:0005525">
    <property type="term" value="F:GTP binding"/>
    <property type="evidence" value="ECO:0007669"/>
    <property type="project" value="InterPro"/>
</dbReference>
<dbReference type="GO" id="GO:0016887">
    <property type="term" value="F:ATP hydrolysis activity"/>
    <property type="evidence" value="ECO:0007669"/>
    <property type="project" value="InterPro"/>
</dbReference>
<evidence type="ECO:0000313" key="4">
    <source>
        <dbReference type="Proteomes" id="UP001223646"/>
    </source>
</evidence>
<evidence type="ECO:0000256" key="1">
    <source>
        <dbReference type="ARBA" id="ARBA00006611"/>
    </source>
</evidence>
<evidence type="ECO:0000313" key="3">
    <source>
        <dbReference type="EMBL" id="MEO3717303.1"/>
    </source>
</evidence>
<feature type="domain" description="Bacterial type II secretion system protein E" evidence="2">
    <location>
        <begin position="58"/>
        <end position="333"/>
    </location>
</feature>
<dbReference type="Proteomes" id="UP001223646">
    <property type="component" value="Unassembled WGS sequence"/>
</dbReference>
<dbReference type="PANTHER" id="PTHR30486">
    <property type="entry name" value="TWITCHING MOTILITY PROTEIN PILT"/>
    <property type="match status" value="1"/>
</dbReference>
<dbReference type="InterPro" id="IPR001482">
    <property type="entry name" value="T2SS/T4SS_dom"/>
</dbReference>
<dbReference type="EMBL" id="JASOOY020000021">
    <property type="protein sequence ID" value="MEO3717303.1"/>
    <property type="molecule type" value="Genomic_DNA"/>
</dbReference>
<dbReference type="Gene3D" id="3.30.450.380">
    <property type="match status" value="1"/>
</dbReference>
<dbReference type="RefSeq" id="WP_284827310.1">
    <property type="nucleotide sequence ID" value="NZ_JASOOY020000021.1"/>
</dbReference>
<dbReference type="InterPro" id="IPR050921">
    <property type="entry name" value="T4SS_GSP_E_ATPase"/>
</dbReference>
<reference evidence="3" key="1">
    <citation type="submission" date="2023-05" db="EMBL/GenBank/DDBJ databases">
        <authorList>
            <person name="Du J."/>
        </authorList>
    </citation>
    <scope>NUCLEOTIDE SEQUENCE</scope>
    <source>
        <strain evidence="3">UMB1064</strain>
    </source>
</reference>